<reference evidence="1 2" key="1">
    <citation type="submission" date="2019-02" db="EMBL/GenBank/DDBJ databases">
        <title>Deep-cultivation of Planctomycetes and their phenomic and genomic characterization uncovers novel biology.</title>
        <authorList>
            <person name="Wiegand S."/>
            <person name="Jogler M."/>
            <person name="Boedeker C."/>
            <person name="Pinto D."/>
            <person name="Vollmers J."/>
            <person name="Rivas-Marin E."/>
            <person name="Kohn T."/>
            <person name="Peeters S.H."/>
            <person name="Heuer A."/>
            <person name="Rast P."/>
            <person name="Oberbeckmann S."/>
            <person name="Bunk B."/>
            <person name="Jeske O."/>
            <person name="Meyerdierks A."/>
            <person name="Storesund J.E."/>
            <person name="Kallscheuer N."/>
            <person name="Luecker S."/>
            <person name="Lage O.M."/>
            <person name="Pohl T."/>
            <person name="Merkel B.J."/>
            <person name="Hornburger P."/>
            <person name="Mueller R.-W."/>
            <person name="Bruemmer F."/>
            <person name="Labrenz M."/>
            <person name="Spormann A.M."/>
            <person name="Op Den Camp H."/>
            <person name="Overmann J."/>
            <person name="Amann R."/>
            <person name="Jetten M.S.M."/>
            <person name="Mascher T."/>
            <person name="Medema M.H."/>
            <person name="Devos D.P."/>
            <person name="Kaster A.-K."/>
            <person name="Ovreas L."/>
            <person name="Rohde M."/>
            <person name="Galperin M.Y."/>
            <person name="Jogler C."/>
        </authorList>
    </citation>
    <scope>NUCLEOTIDE SEQUENCE [LARGE SCALE GENOMIC DNA]</scope>
    <source>
        <strain evidence="1 2">Q31b</strain>
    </source>
</reference>
<dbReference type="AlphaFoldDB" id="A0A5C6EBC4"/>
<dbReference type="Proteomes" id="UP000315471">
    <property type="component" value="Unassembled WGS sequence"/>
</dbReference>
<evidence type="ECO:0000313" key="2">
    <source>
        <dbReference type="Proteomes" id="UP000315471"/>
    </source>
</evidence>
<dbReference type="EMBL" id="SJPY01000001">
    <property type="protein sequence ID" value="TWU45061.1"/>
    <property type="molecule type" value="Genomic_DNA"/>
</dbReference>
<protein>
    <submittedName>
        <fullName evidence="1">Uncharacterized protein</fullName>
    </submittedName>
</protein>
<comment type="caution">
    <text evidence="1">The sequence shown here is derived from an EMBL/GenBank/DDBJ whole genome shotgun (WGS) entry which is preliminary data.</text>
</comment>
<name>A0A5C6EBC4_9BACT</name>
<gene>
    <name evidence="1" type="ORF">Q31b_02320</name>
</gene>
<organism evidence="1 2">
    <name type="scientific">Novipirellula aureliae</name>
    <dbReference type="NCBI Taxonomy" id="2527966"/>
    <lineage>
        <taxon>Bacteria</taxon>
        <taxon>Pseudomonadati</taxon>
        <taxon>Planctomycetota</taxon>
        <taxon>Planctomycetia</taxon>
        <taxon>Pirellulales</taxon>
        <taxon>Pirellulaceae</taxon>
        <taxon>Novipirellula</taxon>
    </lineage>
</organism>
<evidence type="ECO:0000313" key="1">
    <source>
        <dbReference type="EMBL" id="TWU45061.1"/>
    </source>
</evidence>
<keyword evidence="2" id="KW-1185">Reference proteome</keyword>
<sequence length="52" mass="5985">MQVALLKLQLAMTLSRSRFGAPLLGINKPNSYRYFRLYLLQRPLLSEADFLG</sequence>
<proteinExistence type="predicted"/>
<accession>A0A5C6EBC4</accession>